<dbReference type="AlphaFoldDB" id="A0A0P7BS32"/>
<name>A0A0P7BS32_9HYPO</name>
<organism evidence="1 2">
    <name type="scientific">Neonectria ditissima</name>
    <dbReference type="NCBI Taxonomy" id="78410"/>
    <lineage>
        <taxon>Eukaryota</taxon>
        <taxon>Fungi</taxon>
        <taxon>Dikarya</taxon>
        <taxon>Ascomycota</taxon>
        <taxon>Pezizomycotina</taxon>
        <taxon>Sordariomycetes</taxon>
        <taxon>Hypocreomycetidae</taxon>
        <taxon>Hypocreales</taxon>
        <taxon>Nectriaceae</taxon>
        <taxon>Neonectria</taxon>
    </lineage>
</organism>
<sequence>MGCLISMEYIGGQQDTGSFLIKLIHYDDSSFAAGAGFRFPLLQTLKVSHFIRIFQGMDGRLPVEHQSDLTHYNFVVADYATMSVDGCRDIVTQWMIRLHTMGVVGWVADAQTVPGIVFDWTLNSWAFQDLIGNNYKFSGRSDGDRQRIVNVTYLPLDRGVFPDPRVRRIETYGRVRLPYNPPAY</sequence>
<proteinExistence type="predicted"/>
<reference evidence="1 2" key="1">
    <citation type="submission" date="2015-09" db="EMBL/GenBank/DDBJ databases">
        <title>Draft genome of a European isolate of the apple canker pathogen Neonectria ditissima.</title>
        <authorList>
            <person name="Gomez-Cortecero A."/>
            <person name="Harrison R.J."/>
            <person name="Armitage A.D."/>
        </authorList>
    </citation>
    <scope>NUCLEOTIDE SEQUENCE [LARGE SCALE GENOMIC DNA]</scope>
    <source>
        <strain evidence="1 2">R09/05</strain>
    </source>
</reference>
<dbReference type="Proteomes" id="UP000050424">
    <property type="component" value="Unassembled WGS sequence"/>
</dbReference>
<keyword evidence="2" id="KW-1185">Reference proteome</keyword>
<accession>A0A0P7BS32</accession>
<evidence type="ECO:0000313" key="2">
    <source>
        <dbReference type="Proteomes" id="UP000050424"/>
    </source>
</evidence>
<protein>
    <submittedName>
        <fullName evidence="1">Uncharacterized protein</fullName>
    </submittedName>
</protein>
<dbReference type="OrthoDB" id="5120070at2759"/>
<gene>
    <name evidence="1" type="ORF">AK830_g3309</name>
</gene>
<comment type="caution">
    <text evidence="1">The sequence shown here is derived from an EMBL/GenBank/DDBJ whole genome shotgun (WGS) entry which is preliminary data.</text>
</comment>
<dbReference type="EMBL" id="LKCW01000036">
    <property type="protein sequence ID" value="KPM43192.1"/>
    <property type="molecule type" value="Genomic_DNA"/>
</dbReference>
<evidence type="ECO:0000313" key="1">
    <source>
        <dbReference type="EMBL" id="KPM43192.1"/>
    </source>
</evidence>